<dbReference type="PANTHER" id="PTHR43744:SF9">
    <property type="entry name" value="POLYGALACTURONAN_RHAMNOGALACTURONAN TRANSPORT SYSTEM PERMEASE PROTEIN YTCP"/>
    <property type="match status" value="1"/>
</dbReference>
<dbReference type="CDD" id="cd06261">
    <property type="entry name" value="TM_PBP2"/>
    <property type="match status" value="1"/>
</dbReference>
<gene>
    <name evidence="9" type="ORF">PUW23_04450</name>
</gene>
<feature type="transmembrane region" description="Helical" evidence="7">
    <location>
        <begin position="181"/>
        <end position="203"/>
    </location>
</feature>
<evidence type="ECO:0000256" key="6">
    <source>
        <dbReference type="ARBA" id="ARBA00023136"/>
    </source>
</evidence>
<keyword evidence="3" id="KW-1003">Cell membrane</keyword>
<evidence type="ECO:0000313" key="9">
    <source>
        <dbReference type="EMBL" id="WDH83501.1"/>
    </source>
</evidence>
<dbReference type="SUPFAM" id="SSF161098">
    <property type="entry name" value="MetI-like"/>
    <property type="match status" value="1"/>
</dbReference>
<feature type="transmembrane region" description="Helical" evidence="7">
    <location>
        <begin position="253"/>
        <end position="273"/>
    </location>
</feature>
<protein>
    <submittedName>
        <fullName evidence="9">Carbohydrate ABC transporter permease</fullName>
    </submittedName>
</protein>
<evidence type="ECO:0000256" key="4">
    <source>
        <dbReference type="ARBA" id="ARBA00022692"/>
    </source>
</evidence>
<dbReference type="EMBL" id="CP118101">
    <property type="protein sequence ID" value="WDH83501.1"/>
    <property type="molecule type" value="Genomic_DNA"/>
</dbReference>
<evidence type="ECO:0000259" key="8">
    <source>
        <dbReference type="PROSITE" id="PS50928"/>
    </source>
</evidence>
<organism evidence="9 10">
    <name type="scientific">Paenibacillus urinalis</name>
    <dbReference type="NCBI Taxonomy" id="521520"/>
    <lineage>
        <taxon>Bacteria</taxon>
        <taxon>Bacillati</taxon>
        <taxon>Bacillota</taxon>
        <taxon>Bacilli</taxon>
        <taxon>Bacillales</taxon>
        <taxon>Paenibacillaceae</taxon>
        <taxon>Paenibacillus</taxon>
    </lineage>
</organism>
<evidence type="ECO:0000256" key="5">
    <source>
        <dbReference type="ARBA" id="ARBA00022989"/>
    </source>
</evidence>
<feature type="transmembrane region" description="Helical" evidence="7">
    <location>
        <begin position="139"/>
        <end position="160"/>
    </location>
</feature>
<dbReference type="RefSeq" id="WP_076312307.1">
    <property type="nucleotide sequence ID" value="NZ_CP118101.1"/>
</dbReference>
<proteinExistence type="inferred from homology"/>
<evidence type="ECO:0000256" key="1">
    <source>
        <dbReference type="ARBA" id="ARBA00004651"/>
    </source>
</evidence>
<feature type="transmembrane region" description="Helical" evidence="7">
    <location>
        <begin position="69"/>
        <end position="96"/>
    </location>
</feature>
<dbReference type="Gene3D" id="1.10.3720.10">
    <property type="entry name" value="MetI-like"/>
    <property type="match status" value="1"/>
</dbReference>
<dbReference type="PROSITE" id="PS50928">
    <property type="entry name" value="ABC_TM1"/>
    <property type="match status" value="1"/>
</dbReference>
<feature type="transmembrane region" description="Helical" evidence="7">
    <location>
        <begin position="108"/>
        <end position="127"/>
    </location>
</feature>
<dbReference type="GO" id="GO:0055085">
    <property type="term" value="P:transmembrane transport"/>
    <property type="evidence" value="ECO:0007669"/>
    <property type="project" value="InterPro"/>
</dbReference>
<dbReference type="InterPro" id="IPR000515">
    <property type="entry name" value="MetI-like"/>
</dbReference>
<sequence>MKSTFGEKVFKVVNYTFLTLAAFTMLAPLVQMLAMSFSSPIAADSKKVFLFPVEFTFGAWEYILNRQDLWNSFAVTIFITVVGTLLSVLFSVLTAYPLAHPKFMIKRHVMFGIVITMIFNAPLIPFYLTVKSLGMLDSIWALIIPGLIGTFNMVIIRTFFMGIPAELSDSAQIDGCHDFRVLFQIFLPLSKPVLATVSLFYAVGYWNTFQRAILFIRDPNLHPLQVKLREYIVSPEMLSVTDMLGSFDYNITTLKAATIIFAATPIILVYPFLQKYFVKGAMLGSLKG</sequence>
<evidence type="ECO:0000313" key="10">
    <source>
        <dbReference type="Proteomes" id="UP001220962"/>
    </source>
</evidence>
<keyword evidence="4 7" id="KW-0812">Transmembrane</keyword>
<dbReference type="PANTHER" id="PTHR43744">
    <property type="entry name" value="ABC TRANSPORTER PERMEASE PROTEIN MG189-RELATED-RELATED"/>
    <property type="match status" value="1"/>
</dbReference>
<dbReference type="GO" id="GO:0005886">
    <property type="term" value="C:plasma membrane"/>
    <property type="evidence" value="ECO:0007669"/>
    <property type="project" value="UniProtKB-SubCell"/>
</dbReference>
<dbReference type="InterPro" id="IPR035906">
    <property type="entry name" value="MetI-like_sf"/>
</dbReference>
<dbReference type="Pfam" id="PF00528">
    <property type="entry name" value="BPD_transp_1"/>
    <property type="match status" value="1"/>
</dbReference>
<keyword evidence="5 7" id="KW-1133">Transmembrane helix</keyword>
<name>A0AAX3N1B0_9BACL</name>
<keyword evidence="2 7" id="KW-0813">Transport</keyword>
<evidence type="ECO:0000256" key="7">
    <source>
        <dbReference type="RuleBase" id="RU363032"/>
    </source>
</evidence>
<dbReference type="AlphaFoldDB" id="A0AAX3N1B0"/>
<reference evidence="9" key="1">
    <citation type="submission" date="2023-02" db="EMBL/GenBank/DDBJ databases">
        <title>Pathogen: clinical or host-associated sample.</title>
        <authorList>
            <person name="Hergert J."/>
            <person name="Casey R."/>
            <person name="Wagner J."/>
            <person name="Young E.L."/>
            <person name="Oakeson K.F."/>
        </authorList>
    </citation>
    <scope>NUCLEOTIDE SEQUENCE</scope>
    <source>
        <strain evidence="9">2022CK-00830</strain>
    </source>
</reference>
<keyword evidence="6 7" id="KW-0472">Membrane</keyword>
<comment type="subcellular location">
    <subcellularLocation>
        <location evidence="1 7">Cell membrane</location>
        <topology evidence="1 7">Multi-pass membrane protein</topology>
    </subcellularLocation>
</comment>
<comment type="similarity">
    <text evidence="7">Belongs to the binding-protein-dependent transport system permease family.</text>
</comment>
<dbReference type="Proteomes" id="UP001220962">
    <property type="component" value="Chromosome"/>
</dbReference>
<evidence type="ECO:0000256" key="2">
    <source>
        <dbReference type="ARBA" id="ARBA00022448"/>
    </source>
</evidence>
<feature type="domain" description="ABC transmembrane type-1" evidence="8">
    <location>
        <begin position="73"/>
        <end position="270"/>
    </location>
</feature>
<accession>A0AAX3N1B0</accession>
<evidence type="ECO:0000256" key="3">
    <source>
        <dbReference type="ARBA" id="ARBA00022475"/>
    </source>
</evidence>